<accession>A0A2U2JF43</accession>
<evidence type="ECO:0000313" key="8">
    <source>
        <dbReference type="Proteomes" id="UP000245670"/>
    </source>
</evidence>
<dbReference type="Proteomes" id="UP000245670">
    <property type="component" value="Unassembled WGS sequence"/>
</dbReference>
<evidence type="ECO:0000256" key="2">
    <source>
        <dbReference type="ARBA" id="ARBA00022692"/>
    </source>
</evidence>
<keyword evidence="4 5" id="KW-0472">Membrane</keyword>
<evidence type="ECO:0000256" key="4">
    <source>
        <dbReference type="ARBA" id="ARBA00023136"/>
    </source>
</evidence>
<keyword evidence="8" id="KW-1185">Reference proteome</keyword>
<feature type="transmembrane region" description="Helical" evidence="5">
    <location>
        <begin position="57"/>
        <end position="78"/>
    </location>
</feature>
<organism evidence="7 8">
    <name type="scientific">Polaribacter aquimarinus</name>
    <dbReference type="NCBI Taxonomy" id="2100726"/>
    <lineage>
        <taxon>Bacteria</taxon>
        <taxon>Pseudomonadati</taxon>
        <taxon>Bacteroidota</taxon>
        <taxon>Flavobacteriia</taxon>
        <taxon>Flavobacteriales</taxon>
        <taxon>Flavobacteriaceae</taxon>
    </lineage>
</organism>
<dbReference type="SUPFAM" id="SSF103481">
    <property type="entry name" value="Multidrug resistance efflux transporter EmrE"/>
    <property type="match status" value="2"/>
</dbReference>
<evidence type="ECO:0000256" key="5">
    <source>
        <dbReference type="SAM" id="Phobius"/>
    </source>
</evidence>
<comment type="caution">
    <text evidence="7">The sequence shown here is derived from an EMBL/GenBank/DDBJ whole genome shotgun (WGS) entry which is preliminary data.</text>
</comment>
<feature type="transmembrane region" description="Helical" evidence="5">
    <location>
        <begin position="247"/>
        <end position="266"/>
    </location>
</feature>
<dbReference type="PANTHER" id="PTHR22911:SF6">
    <property type="entry name" value="SOLUTE CARRIER FAMILY 35 MEMBER G1"/>
    <property type="match status" value="1"/>
</dbReference>
<feature type="transmembrane region" description="Helical" evidence="5">
    <location>
        <begin position="165"/>
        <end position="184"/>
    </location>
</feature>
<feature type="domain" description="EamA" evidence="6">
    <location>
        <begin position="134"/>
        <end position="262"/>
    </location>
</feature>
<dbReference type="InterPro" id="IPR037185">
    <property type="entry name" value="EmrE-like"/>
</dbReference>
<dbReference type="Gene3D" id="1.10.3730.20">
    <property type="match status" value="1"/>
</dbReference>
<evidence type="ECO:0000256" key="3">
    <source>
        <dbReference type="ARBA" id="ARBA00022989"/>
    </source>
</evidence>
<evidence type="ECO:0000256" key="1">
    <source>
        <dbReference type="ARBA" id="ARBA00004141"/>
    </source>
</evidence>
<sequence length="271" mass="30708">MIFSAIAFALMGSVVKYLSTFNVYQVVFFRSVGTLLFTIPLVLKARVAFFGTNKKWLIIRGVTGVISLTCFFQSLNYLSIGTAVSLRYTAPIFAAVFALFFLKEKIKPIQWLLFFIAFLGVLIIKGFGTDVEFLGLFFVILSAIFLGVIFVVIRKIGNTEHPLVIINYFMLMAFTFGGLMSIKYWEQPSLIEWVLFISTGVFGYFGQLYMTKAFQAEETNLVAPIKYLEVVITIIIGTFWFGDIYNGWTLLGILLILSGLIYNIYIKRKST</sequence>
<protein>
    <submittedName>
        <fullName evidence="7">EamA family transporter</fullName>
    </submittedName>
</protein>
<proteinExistence type="predicted"/>
<feature type="transmembrane region" description="Helical" evidence="5">
    <location>
        <begin position="26"/>
        <end position="45"/>
    </location>
</feature>
<feature type="transmembrane region" description="Helical" evidence="5">
    <location>
        <begin position="84"/>
        <end position="102"/>
    </location>
</feature>
<feature type="transmembrane region" description="Helical" evidence="5">
    <location>
        <begin position="133"/>
        <end position="153"/>
    </location>
</feature>
<dbReference type="GO" id="GO:0016020">
    <property type="term" value="C:membrane"/>
    <property type="evidence" value="ECO:0007669"/>
    <property type="project" value="UniProtKB-SubCell"/>
</dbReference>
<feature type="transmembrane region" description="Helical" evidence="5">
    <location>
        <begin position="190"/>
        <end position="209"/>
    </location>
</feature>
<reference evidence="7 8" key="1">
    <citation type="submission" date="2018-05" db="EMBL/GenBank/DDBJ databases">
        <title>Polaribacter aquimarinus sp. nov., isolated from sediment in a sediment of sea.</title>
        <authorList>
            <person name="Lu D."/>
        </authorList>
    </citation>
    <scope>NUCLEOTIDE SEQUENCE [LARGE SCALE GENOMIC DNA]</scope>
    <source>
        <strain evidence="7 8">ZY113</strain>
    </source>
</reference>
<keyword evidence="2 5" id="KW-0812">Transmembrane</keyword>
<dbReference type="PANTHER" id="PTHR22911">
    <property type="entry name" value="ACYL-MALONYL CONDENSING ENZYME-RELATED"/>
    <property type="match status" value="1"/>
</dbReference>
<gene>
    <name evidence="7" type="ORF">DIS07_02670</name>
</gene>
<feature type="transmembrane region" description="Helical" evidence="5">
    <location>
        <begin position="221"/>
        <end position="241"/>
    </location>
</feature>
<dbReference type="InterPro" id="IPR000620">
    <property type="entry name" value="EamA_dom"/>
</dbReference>
<name>A0A2U2JF43_9FLAO</name>
<keyword evidence="3 5" id="KW-1133">Transmembrane helix</keyword>
<dbReference type="OrthoDB" id="597549at2"/>
<evidence type="ECO:0000259" key="6">
    <source>
        <dbReference type="Pfam" id="PF00892"/>
    </source>
</evidence>
<evidence type="ECO:0000313" key="7">
    <source>
        <dbReference type="EMBL" id="PWG06944.1"/>
    </source>
</evidence>
<feature type="transmembrane region" description="Helical" evidence="5">
    <location>
        <begin position="109"/>
        <end position="127"/>
    </location>
</feature>
<feature type="domain" description="EamA" evidence="6">
    <location>
        <begin position="2"/>
        <end position="124"/>
    </location>
</feature>
<dbReference type="Pfam" id="PF00892">
    <property type="entry name" value="EamA"/>
    <property type="match status" value="2"/>
</dbReference>
<dbReference type="AlphaFoldDB" id="A0A2U2JF43"/>
<comment type="subcellular location">
    <subcellularLocation>
        <location evidence="1">Membrane</location>
        <topology evidence="1">Multi-pass membrane protein</topology>
    </subcellularLocation>
</comment>
<dbReference type="EMBL" id="QFFG01000001">
    <property type="protein sequence ID" value="PWG06944.1"/>
    <property type="molecule type" value="Genomic_DNA"/>
</dbReference>